<dbReference type="Proteomes" id="UP000828390">
    <property type="component" value="Unassembled WGS sequence"/>
</dbReference>
<reference evidence="1" key="2">
    <citation type="submission" date="2020-11" db="EMBL/GenBank/DDBJ databases">
        <authorList>
            <person name="McCartney M.A."/>
            <person name="Auch B."/>
            <person name="Kono T."/>
            <person name="Mallez S."/>
            <person name="Becker A."/>
            <person name="Gohl D.M."/>
            <person name="Silverstein K.A.T."/>
            <person name="Koren S."/>
            <person name="Bechman K.B."/>
            <person name="Herman A."/>
            <person name="Abrahante J.E."/>
            <person name="Garbe J."/>
        </authorList>
    </citation>
    <scope>NUCLEOTIDE SEQUENCE</scope>
    <source>
        <strain evidence="1">Duluth1</strain>
        <tissue evidence="1">Whole animal</tissue>
    </source>
</reference>
<sequence>MPEVRGQEFDAILYASSVLIPFSMPEVRDLMPFSMPEVRGQRFDAILYAQSQGSGV</sequence>
<evidence type="ECO:0000313" key="1">
    <source>
        <dbReference type="EMBL" id="KAH3828170.1"/>
    </source>
</evidence>
<organism evidence="1 2">
    <name type="scientific">Dreissena polymorpha</name>
    <name type="common">Zebra mussel</name>
    <name type="synonym">Mytilus polymorpha</name>
    <dbReference type="NCBI Taxonomy" id="45954"/>
    <lineage>
        <taxon>Eukaryota</taxon>
        <taxon>Metazoa</taxon>
        <taxon>Spiralia</taxon>
        <taxon>Lophotrochozoa</taxon>
        <taxon>Mollusca</taxon>
        <taxon>Bivalvia</taxon>
        <taxon>Autobranchia</taxon>
        <taxon>Heteroconchia</taxon>
        <taxon>Euheterodonta</taxon>
        <taxon>Imparidentia</taxon>
        <taxon>Neoheterodontei</taxon>
        <taxon>Myida</taxon>
        <taxon>Dreissenoidea</taxon>
        <taxon>Dreissenidae</taxon>
        <taxon>Dreissena</taxon>
    </lineage>
</organism>
<accession>A0A9D4JXA9</accession>
<gene>
    <name evidence="1" type="ORF">DPMN_130123</name>
</gene>
<name>A0A9D4JXA9_DREPO</name>
<keyword evidence="2" id="KW-1185">Reference proteome</keyword>
<reference evidence="1" key="1">
    <citation type="journal article" date="2019" name="bioRxiv">
        <title>The Genome of the Zebra Mussel, Dreissena polymorpha: A Resource for Invasive Species Research.</title>
        <authorList>
            <person name="McCartney M.A."/>
            <person name="Auch B."/>
            <person name="Kono T."/>
            <person name="Mallez S."/>
            <person name="Zhang Y."/>
            <person name="Obille A."/>
            <person name="Becker A."/>
            <person name="Abrahante J.E."/>
            <person name="Garbe J."/>
            <person name="Badalamenti J.P."/>
            <person name="Herman A."/>
            <person name="Mangelson H."/>
            <person name="Liachko I."/>
            <person name="Sullivan S."/>
            <person name="Sone E.D."/>
            <person name="Koren S."/>
            <person name="Silverstein K.A.T."/>
            <person name="Beckman K.B."/>
            <person name="Gohl D.M."/>
        </authorList>
    </citation>
    <scope>NUCLEOTIDE SEQUENCE</scope>
    <source>
        <strain evidence="1">Duluth1</strain>
        <tissue evidence="1">Whole animal</tissue>
    </source>
</reference>
<dbReference type="EMBL" id="JAIWYP010000005">
    <property type="protein sequence ID" value="KAH3828170.1"/>
    <property type="molecule type" value="Genomic_DNA"/>
</dbReference>
<dbReference type="AlphaFoldDB" id="A0A9D4JXA9"/>
<protein>
    <submittedName>
        <fullName evidence="1">Uncharacterized protein</fullName>
    </submittedName>
</protein>
<proteinExistence type="predicted"/>
<comment type="caution">
    <text evidence="1">The sequence shown here is derived from an EMBL/GenBank/DDBJ whole genome shotgun (WGS) entry which is preliminary data.</text>
</comment>
<evidence type="ECO:0000313" key="2">
    <source>
        <dbReference type="Proteomes" id="UP000828390"/>
    </source>
</evidence>